<evidence type="ECO:0000313" key="2">
    <source>
        <dbReference type="Proteomes" id="UP001206925"/>
    </source>
</evidence>
<accession>A0AAD5BNJ0</accession>
<keyword evidence="2" id="KW-1185">Reference proteome</keyword>
<gene>
    <name evidence="1" type="ORF">M8C21_004989</name>
</gene>
<name>A0AAD5BNJ0_AMBAR</name>
<protein>
    <submittedName>
        <fullName evidence="1">Uncharacterized protein</fullName>
    </submittedName>
</protein>
<comment type="caution">
    <text evidence="1">The sequence shown here is derived from an EMBL/GenBank/DDBJ whole genome shotgun (WGS) entry which is preliminary data.</text>
</comment>
<dbReference type="AlphaFoldDB" id="A0AAD5BNJ0"/>
<feature type="non-terminal residue" evidence="1">
    <location>
        <position position="1"/>
    </location>
</feature>
<sequence>VRRLANARGNNDSGSAITSNQFAFTFSAYHAFTRLFELHSYVSFGVGLTIYKHWVDYVPPVRCIVPPP</sequence>
<proteinExistence type="predicted"/>
<evidence type="ECO:0000313" key="1">
    <source>
        <dbReference type="EMBL" id="KAI7726374.1"/>
    </source>
</evidence>
<dbReference type="EMBL" id="JAMZMK010011688">
    <property type="protein sequence ID" value="KAI7726374.1"/>
    <property type="molecule type" value="Genomic_DNA"/>
</dbReference>
<dbReference type="Proteomes" id="UP001206925">
    <property type="component" value="Unassembled WGS sequence"/>
</dbReference>
<feature type="non-terminal residue" evidence="1">
    <location>
        <position position="68"/>
    </location>
</feature>
<organism evidence="1 2">
    <name type="scientific">Ambrosia artemisiifolia</name>
    <name type="common">Common ragweed</name>
    <dbReference type="NCBI Taxonomy" id="4212"/>
    <lineage>
        <taxon>Eukaryota</taxon>
        <taxon>Viridiplantae</taxon>
        <taxon>Streptophyta</taxon>
        <taxon>Embryophyta</taxon>
        <taxon>Tracheophyta</taxon>
        <taxon>Spermatophyta</taxon>
        <taxon>Magnoliopsida</taxon>
        <taxon>eudicotyledons</taxon>
        <taxon>Gunneridae</taxon>
        <taxon>Pentapetalae</taxon>
        <taxon>asterids</taxon>
        <taxon>campanulids</taxon>
        <taxon>Asterales</taxon>
        <taxon>Asteraceae</taxon>
        <taxon>Asteroideae</taxon>
        <taxon>Heliantheae alliance</taxon>
        <taxon>Heliantheae</taxon>
        <taxon>Ambrosia</taxon>
    </lineage>
</organism>
<reference evidence="1" key="1">
    <citation type="submission" date="2022-06" db="EMBL/GenBank/DDBJ databases">
        <title>Uncovering the hologenomic basis of an extraordinary plant invasion.</title>
        <authorList>
            <person name="Bieker V.C."/>
            <person name="Martin M.D."/>
            <person name="Gilbert T."/>
            <person name="Hodgins K."/>
            <person name="Battlay P."/>
            <person name="Petersen B."/>
            <person name="Wilson J."/>
        </authorList>
    </citation>
    <scope>NUCLEOTIDE SEQUENCE</scope>
    <source>
        <strain evidence="1">AA19_3_7</strain>
        <tissue evidence="1">Leaf</tissue>
    </source>
</reference>